<evidence type="ECO:0000259" key="8">
    <source>
        <dbReference type="PROSITE" id="PS50156"/>
    </source>
</evidence>
<feature type="transmembrane region" description="Helical" evidence="7">
    <location>
        <begin position="834"/>
        <end position="855"/>
    </location>
</feature>
<comment type="caution">
    <text evidence="9">The sequence shown here is derived from an EMBL/GenBank/DDBJ whole genome shotgun (WGS) entry which is preliminary data.</text>
</comment>
<feature type="transmembrane region" description="Helical" evidence="7">
    <location>
        <begin position="1161"/>
        <end position="1182"/>
    </location>
</feature>
<proteinExistence type="inferred from homology"/>
<keyword evidence="3" id="KW-1003">Cell membrane</keyword>
<feature type="transmembrane region" description="Helical" evidence="7">
    <location>
        <begin position="875"/>
        <end position="898"/>
    </location>
</feature>
<dbReference type="Pfam" id="PF03176">
    <property type="entry name" value="MMPL"/>
    <property type="match status" value="2"/>
</dbReference>
<dbReference type="PROSITE" id="PS50156">
    <property type="entry name" value="SSD"/>
    <property type="match status" value="1"/>
</dbReference>
<dbReference type="PANTHER" id="PTHR33406">
    <property type="entry name" value="MEMBRANE PROTEIN MJ1562-RELATED"/>
    <property type="match status" value="1"/>
</dbReference>
<dbReference type="InterPro" id="IPR050545">
    <property type="entry name" value="Mycobact_MmpL"/>
</dbReference>
<keyword evidence="6 7" id="KW-0472">Membrane</keyword>
<evidence type="ECO:0000256" key="6">
    <source>
        <dbReference type="ARBA" id="ARBA00023136"/>
    </source>
</evidence>
<keyword evidence="4 7" id="KW-0812">Transmembrane</keyword>
<evidence type="ECO:0000313" key="9">
    <source>
        <dbReference type="EMBL" id="HGM58533.1"/>
    </source>
</evidence>
<dbReference type="Gene3D" id="1.20.1640.10">
    <property type="entry name" value="Multidrug efflux transporter AcrB transmembrane domain"/>
    <property type="match status" value="2"/>
</dbReference>
<organism evidence="9">
    <name type="scientific">Staphylothermus marinus</name>
    <dbReference type="NCBI Taxonomy" id="2280"/>
    <lineage>
        <taxon>Archaea</taxon>
        <taxon>Thermoproteota</taxon>
        <taxon>Thermoprotei</taxon>
        <taxon>Desulfurococcales</taxon>
        <taxon>Desulfurococcaceae</taxon>
        <taxon>Staphylothermus</taxon>
    </lineage>
</organism>
<feature type="transmembrane region" description="Helical" evidence="7">
    <location>
        <begin position="12"/>
        <end position="30"/>
    </location>
</feature>
<evidence type="ECO:0000256" key="3">
    <source>
        <dbReference type="ARBA" id="ARBA00022475"/>
    </source>
</evidence>
<evidence type="ECO:0000256" key="5">
    <source>
        <dbReference type="ARBA" id="ARBA00022989"/>
    </source>
</evidence>
<reference evidence="9" key="1">
    <citation type="journal article" date="2020" name="mSystems">
        <title>Genome- and Community-Level Interaction Insights into Carbon Utilization and Element Cycling Functions of Hydrothermarchaeota in Hydrothermal Sediment.</title>
        <authorList>
            <person name="Zhou Z."/>
            <person name="Liu Y."/>
            <person name="Xu W."/>
            <person name="Pan J."/>
            <person name="Luo Z.H."/>
            <person name="Li M."/>
        </authorList>
    </citation>
    <scope>NUCLEOTIDE SEQUENCE [LARGE SCALE GENOMIC DNA]</scope>
    <source>
        <strain evidence="9">SpSt-642</strain>
    </source>
</reference>
<comment type="subcellular location">
    <subcellularLocation>
        <location evidence="1">Cell membrane</location>
        <topology evidence="1">Multi-pass membrane protein</topology>
    </subcellularLocation>
</comment>
<feature type="transmembrane region" description="Helical" evidence="7">
    <location>
        <begin position="910"/>
        <end position="932"/>
    </location>
</feature>
<dbReference type="GO" id="GO:0005886">
    <property type="term" value="C:plasma membrane"/>
    <property type="evidence" value="ECO:0007669"/>
    <property type="project" value="UniProtKB-SubCell"/>
</dbReference>
<protein>
    <recommendedName>
        <fullName evidence="8">SSD domain-containing protein</fullName>
    </recommendedName>
</protein>
<evidence type="ECO:0000256" key="1">
    <source>
        <dbReference type="ARBA" id="ARBA00004651"/>
    </source>
</evidence>
<keyword evidence="5 7" id="KW-1133">Transmembrane helix</keyword>
<name>A0A7C4D9X4_STAMA</name>
<feature type="domain" description="SSD" evidence="8">
    <location>
        <begin position="806"/>
        <end position="931"/>
    </location>
</feature>
<feature type="transmembrane region" description="Helical" evidence="7">
    <location>
        <begin position="810"/>
        <end position="828"/>
    </location>
</feature>
<comment type="similarity">
    <text evidence="2">Belongs to the resistance-nodulation-cell division (RND) (TC 2.A.6) family. MmpL subfamily.</text>
</comment>
<feature type="transmembrane region" description="Helical" evidence="7">
    <location>
        <begin position="1268"/>
        <end position="1293"/>
    </location>
</feature>
<evidence type="ECO:0000256" key="4">
    <source>
        <dbReference type="ARBA" id="ARBA00022692"/>
    </source>
</evidence>
<gene>
    <name evidence="9" type="ORF">ENU14_02955</name>
</gene>
<dbReference type="InterPro" id="IPR000731">
    <property type="entry name" value="SSD"/>
</dbReference>
<dbReference type="SUPFAM" id="SSF82866">
    <property type="entry name" value="Multidrug efflux transporter AcrB transmembrane domain"/>
    <property type="match status" value="2"/>
</dbReference>
<evidence type="ECO:0000256" key="2">
    <source>
        <dbReference type="ARBA" id="ARBA00010157"/>
    </source>
</evidence>
<sequence length="1307" mass="150489">MNLGKLIVKHSIIIIIIWIVLITVSTPAFFRLEEVTLYRAERLLPSGVESERAARELARITNRTGGSITHEMILITGVNVSDPRLIDFDRELSNNIEKYVIDYNSVYKIAREVFRDIDRNLYNSTLTLYYSINQIIPFLDSMHRNGLIIINLLNNTHIFLIVLCRYYDNFNSTQIKEYAYQLYNNLSMIPFAYNYSSNLYKDTLTKLNNARRTLDYSINTISYNYTFTLFSVLRIHYYLLNNSVYQNSLNKTIIEELINYTWLSNYTVDEVLINKTYEYVVEKGFENISIDDLIELTIMLVKEYVEQQKQLQRDFMDKFLTTYSGLYNNTIFTKNWSLEYFLNVLRSVNVLGQIELLNELKNINSTICPIAVKEFSRIASEITIRQYGFPVELIDVIEKYYLNEIDLNIASREITRVRIISLTGIRELSVLADVVYKHNGNYSYNAIYDLVYNMFQLIDLAHIVNIDISLTKISSEYINLTRFYTVLSKLIADRIWSNRLDQDFVYRLLIGFPIIIFTTWFNDNPDLVNDILYNSILVNNIINENYRPGDYSPILSTMEMIIKNTDFNLINYLFNNTILFEKMLLNKSEITLIIIRRLFELPVNASTIDYINLIVETIMLVENRTILFPTKNIVDLFYKVINGMKPLDAIVYYLSKSIPPDIDFAVYTYYLNKSISMKDPLILYSFLRDHYLENLLNDLINRFINIMVSESLDAFIITVIPLGNSLNEKVDNLYRVLSVVNETLRRMGIEPNYVGVIGDNVLGYEMTVHTKRDMNRVQFISIIAPILIALVLITGFLATVVPFIGIATSLTVSTGLIYLLASMNIITVSSWSRVLLITTSFGLGMDYTSYIILRFKEKYPEIRDKRETVCEAVKYALPAIIAASSTDIVGFAVMKLAWEFPLIASLGETIPIAIIIVLLVSITFTPAILALFGDKKWFWWPHSIDKPIKRSWRGFELTPRRVYILLSITLVLVATGYIGFTQFKGSHDYSVFIPQNTISYKTYIEFQKYFPSGKFIPIYAVFILRENYSVYDEVVRKDLERIVLEISSRESVSNVYSFINPGDKDSKSFVSLDNKSTYIEIILNIPPLSREGVDTVSEVRKYLHSLKNDWINEILVGGLPASSSEIEEMLNNIFWTRVFPVAFILMWICMAVSFNSLMIGLIALVTIITGYLMGISTVVYIANSLNQHVLWFLTLLTLPAVLGVGLDYNSFYVNRQRYELMNRNNSYEASSLAIKTVSHLVIGLGLIVTATYGSIITGSSWGLREIGIALSTSVFVTTILSSIVFTPAILALMNKKAWWPGSKRWSR</sequence>
<feature type="transmembrane region" description="Helical" evidence="7">
    <location>
        <begin position="1134"/>
        <end position="1154"/>
    </location>
</feature>
<feature type="transmembrane region" description="Helical" evidence="7">
    <location>
        <begin position="1188"/>
        <end position="1211"/>
    </location>
</feature>
<feature type="transmembrane region" description="Helical" evidence="7">
    <location>
        <begin position="962"/>
        <end position="980"/>
    </location>
</feature>
<accession>A0A7C4D9X4</accession>
<dbReference type="PANTHER" id="PTHR33406:SF6">
    <property type="entry name" value="MEMBRANE PROTEIN YDGH-RELATED"/>
    <property type="match status" value="1"/>
</dbReference>
<dbReference type="InterPro" id="IPR004869">
    <property type="entry name" value="MMPL_dom"/>
</dbReference>
<evidence type="ECO:0000256" key="7">
    <source>
        <dbReference type="SAM" id="Phobius"/>
    </source>
</evidence>
<feature type="transmembrane region" description="Helical" evidence="7">
    <location>
        <begin position="779"/>
        <end position="803"/>
    </location>
</feature>
<feature type="transmembrane region" description="Helical" evidence="7">
    <location>
        <begin position="1232"/>
        <end position="1256"/>
    </location>
</feature>
<dbReference type="EMBL" id="DTBJ01000020">
    <property type="protein sequence ID" value="HGM58533.1"/>
    <property type="molecule type" value="Genomic_DNA"/>
</dbReference>